<dbReference type="RefSeq" id="WP_244725749.1">
    <property type="nucleotide sequence ID" value="NZ_CP095045.1"/>
</dbReference>
<keyword evidence="4" id="KW-1185">Reference proteome</keyword>
<dbReference type="Pfam" id="PF01872">
    <property type="entry name" value="RibD_C"/>
    <property type="match status" value="1"/>
</dbReference>
<dbReference type="Proteomes" id="UP000831786">
    <property type="component" value="Chromosome"/>
</dbReference>
<dbReference type="SUPFAM" id="SSF53597">
    <property type="entry name" value="Dihydrofolate reductase-like"/>
    <property type="match status" value="1"/>
</dbReference>
<accession>A0ABY4FGR2</accession>
<evidence type="ECO:0000313" key="4">
    <source>
        <dbReference type="Proteomes" id="UP000831786"/>
    </source>
</evidence>
<evidence type="ECO:0000259" key="2">
    <source>
        <dbReference type="Pfam" id="PF01872"/>
    </source>
</evidence>
<dbReference type="InterPro" id="IPR024072">
    <property type="entry name" value="DHFR-like_dom_sf"/>
</dbReference>
<dbReference type="EMBL" id="CP095045">
    <property type="protein sequence ID" value="UOQ55740.1"/>
    <property type="molecule type" value="Genomic_DNA"/>
</dbReference>
<dbReference type="PANTHER" id="PTHR38011:SF11">
    <property type="entry name" value="2,5-DIAMINO-6-RIBOSYLAMINO-4(3H)-PYRIMIDINONE 5'-PHOSPHATE REDUCTASE"/>
    <property type="match status" value="1"/>
</dbReference>
<sequence>MSRTVYYTATTLDGFLADPDDSLDWLLRQPQGEAGGGASGETNDYAEFFAGVGALVMGRTTYEWVLQHLEAGWPYAPPSWVMTHGELPAPRPSAEAPRPDVRFSSRPIAEVHAEMREAAGGKDLWVVGGGDLAGQFADAGLLDEVRATIAPVTLGAGRPLLPRRLDLELLGAGRDGAFLTARYRVAGPLREDRAPVAPAAPEAPGAGSVTVLRD</sequence>
<dbReference type="PANTHER" id="PTHR38011">
    <property type="entry name" value="DIHYDROFOLATE REDUCTASE FAMILY PROTEIN (AFU_ORTHOLOGUE AFUA_8G06820)"/>
    <property type="match status" value="1"/>
</dbReference>
<gene>
    <name evidence="3" type="ORF">MUN78_08405</name>
</gene>
<dbReference type="InterPro" id="IPR002734">
    <property type="entry name" value="RibDG_C"/>
</dbReference>
<feature type="region of interest" description="Disordered" evidence="1">
    <location>
        <begin position="195"/>
        <end position="214"/>
    </location>
</feature>
<organism evidence="3 4">
    <name type="scientific">Leucobacter allii</name>
    <dbReference type="NCBI Taxonomy" id="2932247"/>
    <lineage>
        <taxon>Bacteria</taxon>
        <taxon>Bacillati</taxon>
        <taxon>Actinomycetota</taxon>
        <taxon>Actinomycetes</taxon>
        <taxon>Micrococcales</taxon>
        <taxon>Microbacteriaceae</taxon>
        <taxon>Leucobacter</taxon>
    </lineage>
</organism>
<reference evidence="3 4" key="1">
    <citation type="submission" date="2022-04" db="EMBL/GenBank/DDBJ databases">
        <title>Leucobacter sp. isolated from rhizosphere of garlic.</title>
        <authorList>
            <person name="Won M."/>
            <person name="Lee C.-M."/>
            <person name="Woen H.-Y."/>
            <person name="Kwon S.-W."/>
        </authorList>
    </citation>
    <scope>NUCLEOTIDE SEQUENCE [LARGE SCALE GENOMIC DNA]</scope>
    <source>
        <strain evidence="3 4">H21R-40</strain>
    </source>
</reference>
<feature type="compositionally biased region" description="Low complexity" evidence="1">
    <location>
        <begin position="195"/>
        <end position="206"/>
    </location>
</feature>
<dbReference type="Gene3D" id="3.40.430.10">
    <property type="entry name" value="Dihydrofolate Reductase, subunit A"/>
    <property type="match status" value="1"/>
</dbReference>
<evidence type="ECO:0000256" key="1">
    <source>
        <dbReference type="SAM" id="MobiDB-lite"/>
    </source>
</evidence>
<proteinExistence type="predicted"/>
<dbReference type="InterPro" id="IPR050765">
    <property type="entry name" value="Riboflavin_Biosynth_HTPR"/>
</dbReference>
<feature type="domain" description="Bacterial bifunctional deaminase-reductase C-terminal" evidence="2">
    <location>
        <begin position="8"/>
        <end position="162"/>
    </location>
</feature>
<protein>
    <submittedName>
        <fullName evidence="3">Dihydrofolate reductase family protein</fullName>
    </submittedName>
</protein>
<evidence type="ECO:0000313" key="3">
    <source>
        <dbReference type="EMBL" id="UOQ55740.1"/>
    </source>
</evidence>
<name>A0ABY4FGR2_9MICO</name>